<dbReference type="PANTHER" id="PTHR41786:SF1">
    <property type="entry name" value="6-HYDROXYMETHYLPTERIN DIPHOSPHOKINASE MPTE-LIKE DOMAIN-CONTAINING PROTEIN"/>
    <property type="match status" value="1"/>
</dbReference>
<evidence type="ECO:0000313" key="2">
    <source>
        <dbReference type="EMBL" id="QTQ11725.1"/>
    </source>
</evidence>
<accession>A0A975EZX3</accession>
<reference evidence="2" key="2">
    <citation type="journal article" date="2021" name="Microbiol. Resour. Announc.">
        <title>Complete Genome Sequences of Three Human Oral Treponema parvum Isolates.</title>
        <authorList>
            <person name="Zeng H."/>
            <person name="Watt R.M."/>
        </authorList>
    </citation>
    <scope>NUCLEOTIDE SEQUENCE</scope>
    <source>
        <strain evidence="2">ATCC 700773</strain>
    </source>
</reference>
<dbReference type="Pfam" id="PF01973">
    <property type="entry name" value="MptE-like"/>
    <property type="match status" value="1"/>
</dbReference>
<protein>
    <submittedName>
        <fullName evidence="2">DUF115 domain-containing protein</fullName>
    </submittedName>
</protein>
<dbReference type="EMBL" id="CP054257">
    <property type="protein sequence ID" value="QTQ11725.1"/>
    <property type="molecule type" value="Genomic_DNA"/>
</dbReference>
<dbReference type="PANTHER" id="PTHR41786">
    <property type="entry name" value="MOTILITY ACCESSORY FACTOR MAF"/>
    <property type="match status" value="1"/>
</dbReference>
<dbReference type="AlphaFoldDB" id="A0A975EZX3"/>
<dbReference type="RefSeq" id="WP_210118520.1">
    <property type="nucleotide sequence ID" value="NZ_CP054257.1"/>
</dbReference>
<feature type="domain" description="6-hydroxymethylpterin diphosphokinase MptE-like" evidence="1">
    <location>
        <begin position="174"/>
        <end position="332"/>
    </location>
</feature>
<reference evidence="2" key="1">
    <citation type="submission" date="2020-05" db="EMBL/GenBank/DDBJ databases">
        <authorList>
            <person name="Zeng H."/>
            <person name="Chan Y.K."/>
            <person name="Watt R.M."/>
        </authorList>
    </citation>
    <scope>NUCLEOTIDE SEQUENCE</scope>
    <source>
        <strain evidence="2">ATCC 700773</strain>
    </source>
</reference>
<evidence type="ECO:0000259" key="1">
    <source>
        <dbReference type="Pfam" id="PF01973"/>
    </source>
</evidence>
<proteinExistence type="predicted"/>
<evidence type="ECO:0000313" key="3">
    <source>
        <dbReference type="Proteomes" id="UP000671995"/>
    </source>
</evidence>
<gene>
    <name evidence="2" type="ORF">HRI96_05630</name>
</gene>
<name>A0A975EZX3_9SPIR</name>
<organism evidence="2 3">
    <name type="scientific">Treponema parvum</name>
    <dbReference type="NCBI Taxonomy" id="138851"/>
    <lineage>
        <taxon>Bacteria</taxon>
        <taxon>Pseudomonadati</taxon>
        <taxon>Spirochaetota</taxon>
        <taxon>Spirochaetia</taxon>
        <taxon>Spirochaetales</taxon>
        <taxon>Treponemataceae</taxon>
        <taxon>Treponema</taxon>
    </lineage>
</organism>
<sequence length="506" mass="58052">MEISFFRAKNGNETCSVDGINIHSSYDPQKEAERFAENLEIPFTPSHILITEPALSYCLEKLRLRFPLTKFLAVRYCSCFKNKDKNWDKVFYFDPEKSLENEIFDFLGEEGILNCFFAAWQPSSKAFEKQNSLAWLEIKAAVEKSRAVLATRSYFAKRWLKNSCRFFLEINRIVEAQNIRLGNSPVFITASGPSLKNSIPYLKKYRDGIFIIALSSSIEALLYDGLIPDMCISTDGGYYAKKHLEILERCRKNDILLALSCESCCPTKILKIFPVIPLSYGDFPEKNFFDAFGVKAAPAVRNGTVSGTAVQFALSITSGNVYFCGLDMAQTKGFQHVQPNALENEHKNTCGRLSPLLSRTTKAEFYSPVMEIYRSWFSNQKKEFYKRVRRISCNFKYSNKLGDMEDSDWADFSPEKNVLIPSFLETSMLEKKQTRIKKMEDLIDSLSADTTGGKTDEWLKNAFPADYICFKRSISEEDRKRFRRILVTKNKDLTASLRRILDEHVV</sequence>
<dbReference type="Proteomes" id="UP000671995">
    <property type="component" value="Chromosome"/>
</dbReference>
<dbReference type="InterPro" id="IPR002826">
    <property type="entry name" value="MptE-like"/>
</dbReference>